<dbReference type="GO" id="GO:0005886">
    <property type="term" value="C:plasma membrane"/>
    <property type="evidence" value="ECO:0007669"/>
    <property type="project" value="UniProtKB-SubCell"/>
</dbReference>
<evidence type="ECO:0000256" key="6">
    <source>
        <dbReference type="SAM" id="Phobius"/>
    </source>
</evidence>
<dbReference type="EMBL" id="FNBN01000001">
    <property type="protein sequence ID" value="SDF19475.1"/>
    <property type="molecule type" value="Genomic_DNA"/>
</dbReference>
<feature type="transmembrane region" description="Helical" evidence="6">
    <location>
        <begin position="443"/>
        <end position="462"/>
    </location>
</feature>
<feature type="domain" description="MacB-like periplasmic core" evidence="8">
    <location>
        <begin position="494"/>
        <end position="641"/>
    </location>
</feature>
<evidence type="ECO:0000256" key="1">
    <source>
        <dbReference type="ARBA" id="ARBA00004651"/>
    </source>
</evidence>
<evidence type="ECO:0000256" key="3">
    <source>
        <dbReference type="ARBA" id="ARBA00022692"/>
    </source>
</evidence>
<dbReference type="Pfam" id="PF12704">
    <property type="entry name" value="MacB_PCD"/>
    <property type="match status" value="2"/>
</dbReference>
<accession>A0A1G7J3L6</accession>
<dbReference type="PANTHER" id="PTHR30572:SF18">
    <property type="entry name" value="ABC-TYPE MACROLIDE FAMILY EXPORT SYSTEM PERMEASE COMPONENT 2"/>
    <property type="match status" value="1"/>
</dbReference>
<feature type="transmembrane region" description="Helical" evidence="6">
    <location>
        <begin position="776"/>
        <end position="797"/>
    </location>
</feature>
<dbReference type="AlphaFoldDB" id="A0A1G7J3L6"/>
<evidence type="ECO:0000313" key="10">
    <source>
        <dbReference type="Proteomes" id="UP000199045"/>
    </source>
</evidence>
<evidence type="ECO:0000256" key="4">
    <source>
        <dbReference type="ARBA" id="ARBA00022989"/>
    </source>
</evidence>
<comment type="subcellular location">
    <subcellularLocation>
        <location evidence="1">Cell membrane</location>
        <topology evidence="1">Multi-pass membrane protein</topology>
    </subcellularLocation>
</comment>
<keyword evidence="4 6" id="KW-1133">Transmembrane helix</keyword>
<dbReference type="OrthoDB" id="1451596at2"/>
<dbReference type="Pfam" id="PF02687">
    <property type="entry name" value="FtsX"/>
    <property type="match status" value="2"/>
</dbReference>
<feature type="transmembrane region" description="Helical" evidence="6">
    <location>
        <begin position="299"/>
        <end position="321"/>
    </location>
</feature>
<feature type="transmembrane region" description="Helical" evidence="6">
    <location>
        <begin position="691"/>
        <end position="713"/>
    </location>
</feature>
<dbReference type="Proteomes" id="UP000199045">
    <property type="component" value="Unassembled WGS sequence"/>
</dbReference>
<feature type="transmembrane region" description="Helical" evidence="6">
    <location>
        <begin position="21"/>
        <end position="43"/>
    </location>
</feature>
<dbReference type="InterPro" id="IPR003838">
    <property type="entry name" value="ABC3_permease_C"/>
</dbReference>
<gene>
    <name evidence="9" type="ORF">SAMN04488121_1011089</name>
</gene>
<evidence type="ECO:0000256" key="2">
    <source>
        <dbReference type="ARBA" id="ARBA00022475"/>
    </source>
</evidence>
<dbReference type="InterPro" id="IPR050250">
    <property type="entry name" value="Macrolide_Exporter_MacB"/>
</dbReference>
<keyword evidence="3 6" id="KW-0812">Transmembrane</keyword>
<evidence type="ECO:0000313" key="9">
    <source>
        <dbReference type="EMBL" id="SDF19475.1"/>
    </source>
</evidence>
<keyword evidence="2" id="KW-1003">Cell membrane</keyword>
<organism evidence="9 10">
    <name type="scientific">Chitinophaga filiformis</name>
    <name type="common">Myxococcus filiformis</name>
    <name type="synonym">Flexibacter filiformis</name>
    <dbReference type="NCBI Taxonomy" id="104663"/>
    <lineage>
        <taxon>Bacteria</taxon>
        <taxon>Pseudomonadati</taxon>
        <taxon>Bacteroidota</taxon>
        <taxon>Chitinophagia</taxon>
        <taxon>Chitinophagales</taxon>
        <taxon>Chitinophagaceae</taxon>
        <taxon>Chitinophaga</taxon>
    </lineage>
</organism>
<dbReference type="GO" id="GO:0022857">
    <property type="term" value="F:transmembrane transporter activity"/>
    <property type="evidence" value="ECO:0007669"/>
    <property type="project" value="TreeGrafter"/>
</dbReference>
<feature type="domain" description="ABC3 transporter permease C-terminal" evidence="7">
    <location>
        <begin position="691"/>
        <end position="800"/>
    </location>
</feature>
<evidence type="ECO:0000256" key="5">
    <source>
        <dbReference type="ARBA" id="ARBA00023136"/>
    </source>
</evidence>
<sequence length="811" mass="90993">MLNRYFKLSYRTLWKNKSFALINILGLAVGIAASLLIFLVIHYEMSYDNFQSRHDRIFRIVTTERKVGDDGIANMHSMTPRPLAEAIRRYYPSLEKVATLQDIGAAQFYVQVAGQPEEKKFKEENGLYFTEPGLYDIFDFTWLAGTPAGLEEPNTAVLNEHLARTFFGKPEDAIGKTIQMWSYRIPLRITGVFKDLPDNTDVPIKLGASYKTYRKLVGEEQWEDWHAMGSGSPCFVLLGQHQQIEKLQAQAPAFVKNNFREVEDKSLVRSSITFQPLGEMHLDKRFGTLTGNSLTPGELLTLAFIGIFLLLVACINFINLATAQSVNRAKEIGVRKVLGSDRSQLIKQFLNETALITVVALVLGILMAWLAVPYLSDLMDKRLSLNMLRSPAILLFLLVTGVVVTVLAGFYPAIVISGFNPLTAIKSRISNRSVGGISLRRALVVFQFIIAQLLVIGTLVVIKQMSFVRNKSLGFEKEAIVLLDLPSDSSLKVKYPYLKAELSKLPGVAAASLCWTAPASYSIQFTSLYFNNNSEREQFSVKRLYGDSGYFNTFRLQLAAGRLPFPSDTIREVVVNETLIKNLGLRSKEEIIGKTLGFSKEVSYPVVGVVKDFNDNSLHDAINPVVITSDYNGYGTLALRLHPDKVNATMKDVERMFTSIYPTYIYDVSFLDDNIGRFYKAEAMTGKLFEIFAILAIFISCLGLYGLVSFMAVQKTKEVGIRKVLGASIQSILYLFSKEFTILVGVAFLISVPVAYYFMQQWLQGFYYHIDMGWEIFFLAIVLSLFIAWLTVGYKAVRAALANPVKSLRAE</sequence>
<name>A0A1G7J3L6_CHIFI</name>
<proteinExistence type="predicted"/>
<protein>
    <submittedName>
        <fullName evidence="9">Duplicated orphan permease</fullName>
    </submittedName>
</protein>
<evidence type="ECO:0000259" key="7">
    <source>
        <dbReference type="Pfam" id="PF02687"/>
    </source>
</evidence>
<feature type="transmembrane region" description="Helical" evidence="6">
    <location>
        <begin position="349"/>
        <end position="372"/>
    </location>
</feature>
<evidence type="ECO:0000259" key="8">
    <source>
        <dbReference type="Pfam" id="PF12704"/>
    </source>
</evidence>
<dbReference type="STRING" id="104663.SAMN04488121_1011089"/>
<keyword evidence="5 6" id="KW-0472">Membrane</keyword>
<reference evidence="9 10" key="1">
    <citation type="submission" date="2016-10" db="EMBL/GenBank/DDBJ databases">
        <authorList>
            <person name="de Groot N.N."/>
        </authorList>
    </citation>
    <scope>NUCLEOTIDE SEQUENCE [LARGE SCALE GENOMIC DNA]</scope>
    <source>
        <strain evidence="9 10">DSM 527</strain>
    </source>
</reference>
<dbReference type="PANTHER" id="PTHR30572">
    <property type="entry name" value="MEMBRANE COMPONENT OF TRANSPORTER-RELATED"/>
    <property type="match status" value="1"/>
</dbReference>
<feature type="transmembrane region" description="Helical" evidence="6">
    <location>
        <begin position="392"/>
        <end position="422"/>
    </location>
</feature>
<dbReference type="RefSeq" id="WP_089829261.1">
    <property type="nucleotide sequence ID" value="NZ_FNBN01000001.1"/>
</dbReference>
<feature type="domain" description="MacB-like periplasmic core" evidence="8">
    <location>
        <begin position="21"/>
        <end position="215"/>
    </location>
</feature>
<feature type="transmembrane region" description="Helical" evidence="6">
    <location>
        <begin position="733"/>
        <end position="756"/>
    </location>
</feature>
<dbReference type="InterPro" id="IPR025857">
    <property type="entry name" value="MacB_PCD"/>
</dbReference>
<feature type="domain" description="ABC3 transporter permease C-terminal" evidence="7">
    <location>
        <begin position="304"/>
        <end position="421"/>
    </location>
</feature>